<dbReference type="InterPro" id="IPR049552">
    <property type="entry name" value="PKS_DH_N"/>
</dbReference>
<dbReference type="InterPro" id="IPR036736">
    <property type="entry name" value="ACP-like_sf"/>
</dbReference>
<evidence type="ECO:0000313" key="10">
    <source>
        <dbReference type="EMBL" id="RKT54533.1"/>
    </source>
</evidence>
<dbReference type="PROSITE" id="PS50075">
    <property type="entry name" value="CARRIER"/>
    <property type="match status" value="1"/>
</dbReference>
<dbReference type="SMART" id="SM01294">
    <property type="entry name" value="PKS_PP_betabranch"/>
    <property type="match status" value="1"/>
</dbReference>
<dbReference type="InterPro" id="IPR006162">
    <property type="entry name" value="Ppantetheine_attach_site"/>
</dbReference>
<keyword evidence="7" id="KW-0012">Acyltransferase</keyword>
<keyword evidence="11" id="KW-1185">Reference proteome</keyword>
<dbReference type="SMART" id="SM00825">
    <property type="entry name" value="PKS_KS"/>
    <property type="match status" value="1"/>
</dbReference>
<keyword evidence="4" id="KW-0808">Transferase</keyword>
<dbReference type="GO" id="GO:0031177">
    <property type="term" value="F:phosphopantetheine binding"/>
    <property type="evidence" value="ECO:0007669"/>
    <property type="project" value="InterPro"/>
</dbReference>
<dbReference type="InterPro" id="IPR013120">
    <property type="entry name" value="FAR_NAD-bd"/>
</dbReference>
<dbReference type="SUPFAM" id="SSF52151">
    <property type="entry name" value="FabD/lysophospholipase-like"/>
    <property type="match status" value="1"/>
</dbReference>
<organism evidence="10 11">
    <name type="scientific">Saccharothrix australiensis</name>
    <dbReference type="NCBI Taxonomy" id="2072"/>
    <lineage>
        <taxon>Bacteria</taxon>
        <taxon>Bacillati</taxon>
        <taxon>Actinomycetota</taxon>
        <taxon>Actinomycetes</taxon>
        <taxon>Pseudonocardiales</taxon>
        <taxon>Pseudonocardiaceae</taxon>
        <taxon>Saccharothrix</taxon>
    </lineage>
</organism>
<dbReference type="InterPro" id="IPR016039">
    <property type="entry name" value="Thiolase-like"/>
</dbReference>
<keyword evidence="2" id="KW-0596">Phosphopantetheine</keyword>
<dbReference type="Gene3D" id="3.40.47.10">
    <property type="match status" value="1"/>
</dbReference>
<dbReference type="CDD" id="cd00833">
    <property type="entry name" value="PKS"/>
    <property type="match status" value="1"/>
</dbReference>
<feature type="domain" description="Carrier" evidence="8">
    <location>
        <begin position="1581"/>
        <end position="1656"/>
    </location>
</feature>
<sequence length="2059" mass="214675">MNEQEKAVHYLKRVTADLKRAKARIAELEAGDREPVAIVGMACRFPGGVRSPEDLWALVAEGRDAISEFPADRGWDLERLYDDDPTAPGTSYTRHGGFLDGAGEFDAEFFGISPREALAMDPQQRVLLETSWEVFEQAGIDPTALRGAPVGVFSGLVEQSYLGTAGPPELEGYLMTGKLGSVASGRVAYTFGFTGPAITVDTACSSSLVAIHLAAESLRRGESALALAGGATVTATPGGFVDFSRQRGLAPDGRSKSFAAAADGTSWSEGVGVVLLERLSDARRNGHEVLALLRGSAVNQDGASNGLTAPSGPSQEEVIRRALADARLTPAEVDLVEAHGTGTRLGDPIEAHAILATYGRKRDRPLWLGSLKSNLGHSVAAAGVGGVIKAVQAIRHGRMPRTLHVDAPSPLIDWASGNVELLTEERPWPETGAPRRAGVSAFGVSGTNAHVILEQAPPEPAPEPALAGTQPGAVPWVLSARSPQAVRDAAARLLEATADEHPLDVAHALATRRAALEHRAVVTGHGPAELRAGLRALADGAAPVTAVPAPGRTAFLFTGQGAQRVGMALALGEDFPAFGVAFDAVCAELDAHLARPLREVIATGEGLARTEYAQPALFAVEVALFRLLESWGVRPDLLAGHSVGELAAAHVSGVLSLRDAATLVAARGRLMQSLPDGGVMVALDAREDEVRPLVDGVAVDIAAVNAPDSVVVSGDERAVLALADRFAAEGRRTKRLEVSHAFHSPHVDAVLAEFAEVCASVEFDEPTIPIVSTLTGRDLVAAGPVGADYWARHMRGAVRFADAVRALADRGATVFVELGPDAVLTPLVSRVLEGPHTAIASLRRDGDDVLAVSDLAGALFLAGVAPDWSAVLGGRRPRPVALPTYPFRRTRYWVDAGPSDPGGLGLTAVDHPLLGTALSVAGADEGLFTAVVSARTHPWLTDGDTALVELAVAAGDQFGCTTLDRLTVDAPLVPPARGSLQVQVRVGAPDEEGGRAVTVHSRPDGAAAAWVRHAEGVLGVRVAAVPEATPWPPADAEPLPSGDPVVQAAWRRGGEVFAELATTPPAGVVLDPALLAAAVRLTAPGLADTWTAVRVHAAGASTVRARITRTAEGTNLVLTDPAGAVVATVGGVRTRPDTAEPAERGADALFETVWTPIAVDDVPALRWGTPDTDPAAADAVLLRVEPSTGDPLAATHEVTARVLDRLRAWLSDDRTTGVPLVVATSGAVGEAVTDLPGAAVWGLVRSAQSEAPGRVVLVDAEPGADLDAAVASGEPQVLLRGGRVRVPRLRPVAPTRERPDFSGGTVLLTGGTGSLGSLFARHLVTAHGVRRLLLLSRRGAEAEGARELVAELSDLGAEVTIAACDVSDRAALAARLAAIPAAHPLTAVVHMAGVNDDGLVTNLTSERLAGVLRPKADAAWHLHELTEGLDLGAFVLFSSIAAVLGGPGQGNYAAANSFLDGLAALRAGRGLPGASVAWGLWDRDGGLTGELTDVDRKRIAASGFRPVDSERGPALLDAALGTGAAAVVAAPVDLRPLRAAAEVPAVLRGLLRTTTRPAARDTEAGPSFADLADLPPEERSAALLALVLEQVAGVLGLGSADASLADKPLPELGFDSLTSVELRNRLGAVTGHALPATVAFDHPTAARLAAFLGAEYFGAEEPGGGAGPDYAADALLPDDVRPGGPTPTGPPAQVLLTGATGFLGAFLLRDLLHRTAADVVHVLVRADDADHGHRRLVEALDWFRLTDDVDLSRVRVHPGDLAEAGLGLPAEVFDELARTVDVVYHAGAAVHWLHPYEALRAANVGGTTEVLRLASRHRAVPVHVVSTVGVFAGKAAHGGPTRVDDPTGPPQDLPSGYLRTKWVAEQLVEQARERGLPVSLYRVDVVSGDRRTGACQTRDFIWLSLKGLLQARAVPAGLRAPIRLLPVDYVSAAVVELGNRGAGGTYHLHNESTMDLAEFVDRLRAAGYELAEVDRDTWRDRVRADRDNALVPLLHAFELMTDDPEGFYPAMDVSATERDLAGSGVVCPPLGPELFDTYVRFFVDTGWFPTPAATTNRGA</sequence>
<gene>
    <name evidence="10" type="ORF">C8E97_3176</name>
</gene>
<dbReference type="OrthoDB" id="9778690at2"/>
<dbReference type="CDD" id="cd08956">
    <property type="entry name" value="KR_3_FAS_SDR_x"/>
    <property type="match status" value="1"/>
</dbReference>
<dbReference type="Gene3D" id="3.40.366.10">
    <property type="entry name" value="Malonyl-Coenzyme A Acyl Carrier Protein, domain 2"/>
    <property type="match status" value="1"/>
</dbReference>
<dbReference type="Gene3D" id="3.40.50.720">
    <property type="entry name" value="NAD(P)-binding Rossmann-like Domain"/>
    <property type="match status" value="2"/>
</dbReference>
<dbReference type="InterPro" id="IPR014031">
    <property type="entry name" value="Ketoacyl_synth_C"/>
</dbReference>
<dbReference type="Pfam" id="PF08990">
    <property type="entry name" value="Docking"/>
    <property type="match status" value="1"/>
</dbReference>
<keyword evidence="5" id="KW-0045">Antibiotic biosynthesis</keyword>
<dbReference type="InterPro" id="IPR042104">
    <property type="entry name" value="PKS_dehydratase_sf"/>
</dbReference>
<evidence type="ECO:0000256" key="4">
    <source>
        <dbReference type="ARBA" id="ARBA00022679"/>
    </source>
</evidence>
<dbReference type="Gene3D" id="3.30.70.3290">
    <property type="match status" value="1"/>
</dbReference>
<dbReference type="NCBIfam" id="TIGR01746">
    <property type="entry name" value="Thioester-redct"/>
    <property type="match status" value="1"/>
</dbReference>
<dbReference type="SUPFAM" id="SSF51735">
    <property type="entry name" value="NAD(P)-binding Rossmann-fold domains"/>
    <property type="match status" value="3"/>
</dbReference>
<evidence type="ECO:0000259" key="9">
    <source>
        <dbReference type="PROSITE" id="PS52004"/>
    </source>
</evidence>
<dbReference type="CDD" id="cd05235">
    <property type="entry name" value="SDR_e1"/>
    <property type="match status" value="1"/>
</dbReference>
<dbReference type="PROSITE" id="PS00012">
    <property type="entry name" value="PHOSPHOPANTETHEINE"/>
    <property type="match status" value="1"/>
</dbReference>
<dbReference type="Pfam" id="PF00550">
    <property type="entry name" value="PP-binding"/>
    <property type="match status" value="1"/>
</dbReference>
<dbReference type="Pfam" id="PF00109">
    <property type="entry name" value="ketoacyl-synt"/>
    <property type="match status" value="1"/>
</dbReference>
<dbReference type="Pfam" id="PF00698">
    <property type="entry name" value="Acyl_transf_1"/>
    <property type="match status" value="1"/>
</dbReference>
<dbReference type="PANTHER" id="PTHR43775:SF51">
    <property type="entry name" value="INACTIVE PHENOLPHTHIOCEROL SYNTHESIS POLYKETIDE SYNTHASE TYPE I PKS1-RELATED"/>
    <property type="match status" value="1"/>
</dbReference>
<dbReference type="InterPro" id="IPR010080">
    <property type="entry name" value="Thioester_reductase-like_dom"/>
</dbReference>
<dbReference type="InterPro" id="IPR001227">
    <property type="entry name" value="Ac_transferase_dom_sf"/>
</dbReference>
<dbReference type="Pfam" id="PF02801">
    <property type="entry name" value="Ketoacyl-synt_C"/>
    <property type="match status" value="1"/>
</dbReference>
<dbReference type="Pfam" id="PF21089">
    <property type="entry name" value="PKS_DH_N"/>
    <property type="match status" value="1"/>
</dbReference>
<dbReference type="Gene3D" id="3.10.129.110">
    <property type="entry name" value="Polyketide synthase dehydratase"/>
    <property type="match status" value="1"/>
</dbReference>
<dbReference type="PROSITE" id="PS00606">
    <property type="entry name" value="KS3_1"/>
    <property type="match status" value="1"/>
</dbReference>
<evidence type="ECO:0000259" key="8">
    <source>
        <dbReference type="PROSITE" id="PS50075"/>
    </source>
</evidence>
<dbReference type="InterPro" id="IPR057326">
    <property type="entry name" value="KR_dom"/>
</dbReference>
<evidence type="ECO:0000256" key="2">
    <source>
        <dbReference type="ARBA" id="ARBA00022450"/>
    </source>
</evidence>
<dbReference type="InterPro" id="IPR015083">
    <property type="entry name" value="NorB/c/GfsB-D-like_docking"/>
</dbReference>
<evidence type="ECO:0000256" key="3">
    <source>
        <dbReference type="ARBA" id="ARBA00022553"/>
    </source>
</evidence>
<dbReference type="InterPro" id="IPR014043">
    <property type="entry name" value="Acyl_transferase_dom"/>
</dbReference>
<dbReference type="InterPro" id="IPR036291">
    <property type="entry name" value="NAD(P)-bd_dom_sf"/>
</dbReference>
<dbReference type="SUPFAM" id="SSF47336">
    <property type="entry name" value="ACP-like"/>
    <property type="match status" value="1"/>
</dbReference>
<dbReference type="InterPro" id="IPR013968">
    <property type="entry name" value="PKS_KR"/>
</dbReference>
<dbReference type="Pfam" id="PF07993">
    <property type="entry name" value="NAD_binding_4"/>
    <property type="match status" value="1"/>
</dbReference>
<dbReference type="GO" id="GO:0004312">
    <property type="term" value="F:fatty acid synthase activity"/>
    <property type="evidence" value="ECO:0007669"/>
    <property type="project" value="TreeGrafter"/>
</dbReference>
<comment type="caution">
    <text evidence="10">The sequence shown here is derived from an EMBL/GenBank/DDBJ whole genome shotgun (WGS) entry which is preliminary data.</text>
</comment>
<dbReference type="InterPro" id="IPR020807">
    <property type="entry name" value="PKS_DH"/>
</dbReference>
<dbReference type="InterPro" id="IPR050091">
    <property type="entry name" value="PKS_NRPS_Biosynth_Enz"/>
</dbReference>
<name>A0A495W1C2_9PSEU</name>
<dbReference type="SMART" id="SM00822">
    <property type="entry name" value="PKS_KR"/>
    <property type="match status" value="1"/>
</dbReference>
<comment type="cofactor">
    <cofactor evidence="1">
        <name>pantetheine 4'-phosphate</name>
        <dbReference type="ChEBI" id="CHEBI:47942"/>
    </cofactor>
</comment>
<dbReference type="InterPro" id="IPR014030">
    <property type="entry name" value="Ketoacyl_synth_N"/>
</dbReference>
<dbReference type="EMBL" id="RBXO01000001">
    <property type="protein sequence ID" value="RKT54533.1"/>
    <property type="molecule type" value="Genomic_DNA"/>
</dbReference>
<dbReference type="SUPFAM" id="SSF53901">
    <property type="entry name" value="Thiolase-like"/>
    <property type="match status" value="1"/>
</dbReference>
<evidence type="ECO:0000256" key="1">
    <source>
        <dbReference type="ARBA" id="ARBA00001957"/>
    </source>
</evidence>
<dbReference type="InterPro" id="IPR016035">
    <property type="entry name" value="Acyl_Trfase/lysoPLipase"/>
</dbReference>
<evidence type="ECO:0000256" key="7">
    <source>
        <dbReference type="ARBA" id="ARBA00023315"/>
    </source>
</evidence>
<dbReference type="InterPro" id="IPR018201">
    <property type="entry name" value="Ketoacyl_synth_AS"/>
</dbReference>
<evidence type="ECO:0000256" key="6">
    <source>
        <dbReference type="ARBA" id="ARBA00023268"/>
    </source>
</evidence>
<keyword evidence="3" id="KW-0597">Phosphoprotein</keyword>
<protein>
    <submittedName>
        <fullName evidence="10">Thioester reductase-like protein</fullName>
    </submittedName>
</protein>
<dbReference type="PROSITE" id="PS52004">
    <property type="entry name" value="KS3_2"/>
    <property type="match status" value="1"/>
</dbReference>
<dbReference type="Pfam" id="PF08659">
    <property type="entry name" value="KR"/>
    <property type="match status" value="1"/>
</dbReference>
<accession>A0A495W1C2</accession>
<dbReference type="Proteomes" id="UP000282084">
    <property type="component" value="Unassembled WGS sequence"/>
</dbReference>
<dbReference type="SMART" id="SM00827">
    <property type="entry name" value="PKS_AT"/>
    <property type="match status" value="1"/>
</dbReference>
<evidence type="ECO:0000313" key="11">
    <source>
        <dbReference type="Proteomes" id="UP000282084"/>
    </source>
</evidence>
<dbReference type="GO" id="GO:0033068">
    <property type="term" value="P:macrolide biosynthetic process"/>
    <property type="evidence" value="ECO:0007669"/>
    <property type="project" value="UniProtKB-ARBA"/>
</dbReference>
<keyword evidence="6" id="KW-0511">Multifunctional enzyme</keyword>
<dbReference type="Pfam" id="PF16197">
    <property type="entry name" value="KAsynt_C_assoc"/>
    <property type="match status" value="1"/>
</dbReference>
<dbReference type="SMART" id="SM00823">
    <property type="entry name" value="PKS_PP"/>
    <property type="match status" value="1"/>
</dbReference>
<dbReference type="Gene3D" id="1.10.1200.10">
    <property type="entry name" value="ACP-like"/>
    <property type="match status" value="1"/>
</dbReference>
<dbReference type="FunFam" id="3.40.47.10:FF:000019">
    <property type="entry name" value="Polyketide synthase type I"/>
    <property type="match status" value="1"/>
</dbReference>
<dbReference type="InterPro" id="IPR032821">
    <property type="entry name" value="PKS_assoc"/>
</dbReference>
<dbReference type="InterPro" id="IPR009081">
    <property type="entry name" value="PP-bd_ACP"/>
</dbReference>
<proteinExistence type="predicted"/>
<dbReference type="InterPro" id="IPR020806">
    <property type="entry name" value="PKS_PP-bd"/>
</dbReference>
<dbReference type="FunFam" id="3.40.366.10:FF:000002">
    <property type="entry name" value="Probable polyketide synthase 2"/>
    <property type="match status" value="1"/>
</dbReference>
<dbReference type="GO" id="GO:0004315">
    <property type="term" value="F:3-oxoacyl-[acyl-carrier-protein] synthase activity"/>
    <property type="evidence" value="ECO:0007669"/>
    <property type="project" value="InterPro"/>
</dbReference>
<dbReference type="SMART" id="SM00826">
    <property type="entry name" value="PKS_DH"/>
    <property type="match status" value="1"/>
</dbReference>
<evidence type="ECO:0000256" key="5">
    <source>
        <dbReference type="ARBA" id="ARBA00023194"/>
    </source>
</evidence>
<feature type="domain" description="Ketosynthase family 3 (KS3)" evidence="9">
    <location>
        <begin position="33"/>
        <end position="455"/>
    </location>
</feature>
<dbReference type="SUPFAM" id="SSF55048">
    <property type="entry name" value="Probable ACP-binding domain of malonyl-CoA ACP transacylase"/>
    <property type="match status" value="1"/>
</dbReference>
<dbReference type="InterPro" id="IPR016036">
    <property type="entry name" value="Malonyl_transacylase_ACP-bd"/>
</dbReference>
<dbReference type="GO" id="GO:0006633">
    <property type="term" value="P:fatty acid biosynthetic process"/>
    <property type="evidence" value="ECO:0007669"/>
    <property type="project" value="InterPro"/>
</dbReference>
<reference evidence="10 11" key="1">
    <citation type="submission" date="2018-10" db="EMBL/GenBank/DDBJ databases">
        <title>Sequencing the genomes of 1000 actinobacteria strains.</title>
        <authorList>
            <person name="Klenk H.-P."/>
        </authorList>
    </citation>
    <scope>NUCLEOTIDE SEQUENCE [LARGE SCALE GENOMIC DNA]</scope>
    <source>
        <strain evidence="10 11">DSM 43800</strain>
    </source>
</reference>
<dbReference type="InterPro" id="IPR020841">
    <property type="entry name" value="PKS_Beta-ketoAc_synthase_dom"/>
</dbReference>
<dbReference type="PANTHER" id="PTHR43775">
    <property type="entry name" value="FATTY ACID SYNTHASE"/>
    <property type="match status" value="1"/>
</dbReference>